<dbReference type="RefSeq" id="YP_009101878.1">
    <property type="nucleotide sequence ID" value="NC_025447.1"/>
</dbReference>
<dbReference type="EMBL" id="KM507819">
    <property type="protein sequence ID" value="AIT14181.1"/>
    <property type="molecule type" value="Genomic_DNA"/>
</dbReference>
<organism evidence="1 2">
    <name type="scientific">Escherichia phage 121Q</name>
    <dbReference type="NCBI Taxonomy" id="1555202"/>
    <lineage>
        <taxon>Viruses</taxon>
        <taxon>Duplodnaviria</taxon>
        <taxon>Heunggongvirae</taxon>
        <taxon>Uroviricota</taxon>
        <taxon>Caudoviricetes</taxon>
        <taxon>Asteriusvirus</taxon>
        <taxon>Asteriusvirus av121Q</taxon>
    </lineage>
</organism>
<proteinExistence type="predicted"/>
<dbReference type="KEGG" id="vg:22111331"/>
<sequence>MTALDSFIDAVLAKTGEDLTAEQYAMIEQCQQDGKSVKDTVKIIRKM</sequence>
<name>A0A097EXQ3_9CAUD</name>
<dbReference type="Proteomes" id="UP000029889">
    <property type="component" value="Segment"/>
</dbReference>
<reference evidence="1 2" key="1">
    <citation type="submission" date="2014-09" db="EMBL/GenBank/DDBJ databases">
        <authorList>
            <person name="Lapin J.S."/>
            <person name="Pope W.H."/>
            <person name="Hua J."/>
            <person name="Ford M.E."/>
            <person name="Conway J.F."/>
            <person name="Hatfull G.F."/>
            <person name="Hendrix R.W."/>
        </authorList>
    </citation>
    <scope>NUCLEOTIDE SEQUENCE [LARGE SCALE GENOMIC DNA]</scope>
</reference>
<protein>
    <submittedName>
        <fullName evidence="1">Uncharacterized protein</fullName>
    </submittedName>
</protein>
<keyword evidence="2" id="KW-1185">Reference proteome</keyword>
<accession>A0A097EXQ3</accession>
<dbReference type="GeneID" id="22111331"/>
<gene>
    <name evidence="1" type="primary">291</name>
    <name evidence="1" type="ORF">PBI_121Q_291</name>
</gene>
<evidence type="ECO:0000313" key="2">
    <source>
        <dbReference type="Proteomes" id="UP000029889"/>
    </source>
</evidence>
<evidence type="ECO:0000313" key="1">
    <source>
        <dbReference type="EMBL" id="AIT14181.1"/>
    </source>
</evidence>